<sequence length="349" mass="36823">MLFCGPAVCRAVPAGGGAGMTAGQSPRQAASVWFIQLRENPQDESLKAQFEVWRAQAPAHEQAWASVTRAAGAMSRMAETAGHASAAGLQTPQTVRASLSSRPVRPRRVYGRKAAAALAVGMAACVAGLVYGFNLPLRWQADQYAPVAQTRTVQLADGSSILLAPLSAIRVESAGGGRTITLLQGEALFTVRHDPARPFRVKAGAVTATDIGTVFDVARTAQGASVAVREGASRVETTDGPQTALELGPGAWVRVAGQSVQRGEGLPGRVGLWSEGLLMVENTSISALVEAMRPWQPGYIVVLDKALGQQTVSGVYDLHHPAEALQLAVRQHGGQVRRLSRWLTVISRS</sequence>
<feature type="region of interest" description="Disordered" evidence="1">
    <location>
        <begin position="82"/>
        <end position="102"/>
    </location>
</feature>
<organism evidence="5 6">
    <name type="scientific">Acetobacter suratthaniensis</name>
    <dbReference type="NCBI Taxonomy" id="1502841"/>
    <lineage>
        <taxon>Bacteria</taxon>
        <taxon>Pseudomonadati</taxon>
        <taxon>Pseudomonadota</taxon>
        <taxon>Alphaproteobacteria</taxon>
        <taxon>Acetobacterales</taxon>
        <taxon>Acetobacteraceae</taxon>
        <taxon>Acetobacter</taxon>
    </lineage>
</organism>
<evidence type="ECO:0000313" key="5">
    <source>
        <dbReference type="EMBL" id="MBO1328707.1"/>
    </source>
</evidence>
<evidence type="ECO:0000259" key="4">
    <source>
        <dbReference type="Pfam" id="PF16220"/>
    </source>
</evidence>
<dbReference type="RefSeq" id="WP_207854588.1">
    <property type="nucleotide sequence ID" value="NZ_JAFVMG010000009.1"/>
</dbReference>
<accession>A0ABS3LMV9</accession>
<dbReference type="Gene3D" id="2.60.120.1440">
    <property type="match status" value="1"/>
</dbReference>
<reference evidence="5 6" key="1">
    <citation type="submission" date="2021-03" db="EMBL/GenBank/DDBJ databases">
        <title>The complete genome sequence of Acetobacter suratthaniensis TBRC 1719.</title>
        <authorList>
            <person name="Charoenyingcharoen P."/>
            <person name="Yukphan P."/>
        </authorList>
    </citation>
    <scope>NUCLEOTIDE SEQUENCE [LARGE SCALE GENOMIC DNA]</scope>
    <source>
        <strain evidence="5 6">TBRC 1719</strain>
    </source>
</reference>
<evidence type="ECO:0000256" key="1">
    <source>
        <dbReference type="SAM" id="MobiDB-lite"/>
    </source>
</evidence>
<dbReference type="Pfam" id="PF04773">
    <property type="entry name" value="FecR"/>
    <property type="match status" value="1"/>
</dbReference>
<protein>
    <submittedName>
        <fullName evidence="5">FecR domain-containing protein</fullName>
    </submittedName>
</protein>
<keyword evidence="2" id="KW-0472">Membrane</keyword>
<feature type="transmembrane region" description="Helical" evidence="2">
    <location>
        <begin position="114"/>
        <end position="133"/>
    </location>
</feature>
<proteinExistence type="predicted"/>
<name>A0ABS3LMV9_9PROT</name>
<dbReference type="Proteomes" id="UP000664399">
    <property type="component" value="Unassembled WGS sequence"/>
</dbReference>
<dbReference type="Pfam" id="PF16220">
    <property type="entry name" value="DUF4880"/>
    <property type="match status" value="1"/>
</dbReference>
<feature type="domain" description="FecR N-terminal" evidence="4">
    <location>
        <begin position="28"/>
        <end position="69"/>
    </location>
</feature>
<feature type="domain" description="FecR protein" evidence="3">
    <location>
        <begin position="148"/>
        <end position="232"/>
    </location>
</feature>
<keyword evidence="2" id="KW-1133">Transmembrane helix</keyword>
<dbReference type="PANTHER" id="PTHR30273">
    <property type="entry name" value="PERIPLASMIC SIGNAL SENSOR AND SIGMA FACTOR ACTIVATOR FECR-RELATED"/>
    <property type="match status" value="1"/>
</dbReference>
<keyword evidence="6" id="KW-1185">Reference proteome</keyword>
<dbReference type="InterPro" id="IPR006860">
    <property type="entry name" value="FecR"/>
</dbReference>
<keyword evidence="2" id="KW-0812">Transmembrane</keyword>
<dbReference type="PANTHER" id="PTHR30273:SF2">
    <property type="entry name" value="PROTEIN FECR"/>
    <property type="match status" value="1"/>
</dbReference>
<evidence type="ECO:0000259" key="3">
    <source>
        <dbReference type="Pfam" id="PF04773"/>
    </source>
</evidence>
<evidence type="ECO:0000313" key="6">
    <source>
        <dbReference type="Proteomes" id="UP000664399"/>
    </source>
</evidence>
<dbReference type="PIRSF" id="PIRSF018266">
    <property type="entry name" value="FecR"/>
    <property type="match status" value="1"/>
</dbReference>
<comment type="caution">
    <text evidence="5">The sequence shown here is derived from an EMBL/GenBank/DDBJ whole genome shotgun (WGS) entry which is preliminary data.</text>
</comment>
<dbReference type="InterPro" id="IPR032623">
    <property type="entry name" value="FecR_N"/>
</dbReference>
<dbReference type="EMBL" id="JAFVMG010000009">
    <property type="protein sequence ID" value="MBO1328707.1"/>
    <property type="molecule type" value="Genomic_DNA"/>
</dbReference>
<evidence type="ECO:0000256" key="2">
    <source>
        <dbReference type="SAM" id="Phobius"/>
    </source>
</evidence>
<dbReference type="InterPro" id="IPR012373">
    <property type="entry name" value="Ferrdict_sens_TM"/>
</dbReference>
<gene>
    <name evidence="5" type="ORF">J2D75_09485</name>
</gene>